<dbReference type="OrthoDB" id="2060747at2"/>
<reference evidence="4" key="1">
    <citation type="submission" date="2016-10" db="EMBL/GenBank/DDBJ databases">
        <authorList>
            <person name="Varghese N."/>
            <person name="Submissions S."/>
        </authorList>
    </citation>
    <scope>NUCLEOTIDE SEQUENCE [LARGE SCALE GENOMIC DNA]</scope>
    <source>
        <strain evidence="4">DSM 25751</strain>
    </source>
</reference>
<keyword evidence="4" id="KW-1185">Reference proteome</keyword>
<feature type="transmembrane region" description="Helical" evidence="2">
    <location>
        <begin position="51"/>
        <end position="69"/>
    </location>
</feature>
<dbReference type="STRING" id="1130080.SAMN04488113_12728"/>
<dbReference type="AlphaFoldDB" id="A0A1H6U6K5"/>
<accession>A0A1H6U6K5</accession>
<proteinExistence type="predicted"/>
<sequence length="163" mass="19148">MLEREIPKEIRDYKTKYLFKLTLRQNVAFGCMLVINVLLHLYAKTFLYNELVDWLMLVVAVVTGAIALWKPNKQDFEKVAWFAIQSELVKPKKRTYQTHNTFSALRESYLKAEVEAENKQLILDKYQDRRDRVKNTTIGRRLNRQGSTSSKREHVNGAQGELK</sequence>
<dbReference type="EMBL" id="FNYW01000027">
    <property type="protein sequence ID" value="SEI87146.1"/>
    <property type="molecule type" value="Genomic_DNA"/>
</dbReference>
<name>A0A1H6U6K5_9LACT</name>
<organism evidence="3 4">
    <name type="scientific">Alkalibacterium gilvum</name>
    <dbReference type="NCBI Taxonomy" id="1130080"/>
    <lineage>
        <taxon>Bacteria</taxon>
        <taxon>Bacillati</taxon>
        <taxon>Bacillota</taxon>
        <taxon>Bacilli</taxon>
        <taxon>Lactobacillales</taxon>
        <taxon>Carnobacteriaceae</taxon>
        <taxon>Alkalibacterium</taxon>
    </lineage>
</organism>
<dbReference type="RefSeq" id="WP_091635446.1">
    <property type="nucleotide sequence ID" value="NZ_FNYW01000027.1"/>
</dbReference>
<dbReference type="InterPro" id="IPR024414">
    <property type="entry name" value="Uncharacterised_PrgI"/>
</dbReference>
<dbReference type="Pfam" id="PF12666">
    <property type="entry name" value="PrgI"/>
    <property type="match status" value="1"/>
</dbReference>
<keyword evidence="2" id="KW-0812">Transmembrane</keyword>
<evidence type="ECO:0000313" key="3">
    <source>
        <dbReference type="EMBL" id="SEI87146.1"/>
    </source>
</evidence>
<keyword evidence="2" id="KW-0472">Membrane</keyword>
<evidence type="ECO:0000256" key="2">
    <source>
        <dbReference type="SAM" id="Phobius"/>
    </source>
</evidence>
<keyword evidence="2" id="KW-1133">Transmembrane helix</keyword>
<evidence type="ECO:0000313" key="4">
    <source>
        <dbReference type="Proteomes" id="UP000198564"/>
    </source>
</evidence>
<gene>
    <name evidence="3" type="ORF">SAMN04488113_12728</name>
</gene>
<dbReference type="Proteomes" id="UP000198564">
    <property type="component" value="Unassembled WGS sequence"/>
</dbReference>
<evidence type="ECO:0000256" key="1">
    <source>
        <dbReference type="SAM" id="MobiDB-lite"/>
    </source>
</evidence>
<protein>
    <submittedName>
        <fullName evidence="3">PrgI family protein</fullName>
    </submittedName>
</protein>
<feature type="transmembrane region" description="Helical" evidence="2">
    <location>
        <begin position="21"/>
        <end position="39"/>
    </location>
</feature>
<feature type="region of interest" description="Disordered" evidence="1">
    <location>
        <begin position="134"/>
        <end position="163"/>
    </location>
</feature>